<proteinExistence type="predicted"/>
<dbReference type="EMBL" id="VOOS01000009">
    <property type="protein sequence ID" value="TXB63543.1"/>
    <property type="molecule type" value="Genomic_DNA"/>
</dbReference>
<reference evidence="2 3" key="1">
    <citation type="submission" date="2019-08" db="EMBL/GenBank/DDBJ databases">
        <title>Genome of Vicingus serpentipes NCIMB 15042.</title>
        <authorList>
            <person name="Bowman J.P."/>
        </authorList>
    </citation>
    <scope>NUCLEOTIDE SEQUENCE [LARGE SCALE GENOMIC DNA]</scope>
    <source>
        <strain evidence="2 3">NCIMB 15042</strain>
    </source>
</reference>
<dbReference type="RefSeq" id="WP_147102213.1">
    <property type="nucleotide sequence ID" value="NZ_VOOS01000009.1"/>
</dbReference>
<comment type="caution">
    <text evidence="2">The sequence shown here is derived from an EMBL/GenBank/DDBJ whole genome shotgun (WGS) entry which is preliminary data.</text>
</comment>
<evidence type="ECO:0000313" key="3">
    <source>
        <dbReference type="Proteomes" id="UP000321721"/>
    </source>
</evidence>
<evidence type="ECO:0000256" key="1">
    <source>
        <dbReference type="SAM" id="SignalP"/>
    </source>
</evidence>
<evidence type="ECO:0008006" key="4">
    <source>
        <dbReference type="Google" id="ProtNLM"/>
    </source>
</evidence>
<evidence type="ECO:0000313" key="2">
    <source>
        <dbReference type="EMBL" id="TXB63543.1"/>
    </source>
</evidence>
<gene>
    <name evidence="2" type="ORF">FRY74_12710</name>
</gene>
<feature type="chain" id="PRO_5022705228" description="Ig-like domain-containing protein" evidence="1">
    <location>
        <begin position="22"/>
        <end position="1031"/>
    </location>
</feature>
<feature type="signal peptide" evidence="1">
    <location>
        <begin position="1"/>
        <end position="21"/>
    </location>
</feature>
<accession>A0A5C6RMU8</accession>
<dbReference type="OrthoDB" id="1412023at2"/>
<dbReference type="Proteomes" id="UP000321721">
    <property type="component" value="Unassembled WGS sequence"/>
</dbReference>
<dbReference type="AlphaFoldDB" id="A0A5C6RMU8"/>
<sequence>MTKNLILASAFSIVTFAVSYAQQASDPCNAGFLPGNCVENSVTVSNSDDNSGVINPTDENGVGCNSIGSDLTAGTIGSSSGAQDKDIWFQTTVDANGEVSVYAAGSDPVLGIYSSPTNNCNNLVLESCDDDGGTSLDALATASGLTPGETVWIRVWDYNGGTGTYTIAASGGTPPANDDCVLAEPLADGVSESGTTYCATAEIGDYNDCELNTENNVWYTFTTTSDGDITVSIDAVDCFGSGAGVDVSVFYGTCATSFASYGCTAISAGGSGSVPTFTGPAGTYYVMVDGDNSGGATALCDFDIVYDFVGCNADAGTNITAPVINACAGVDVNVETLLPVNTSLGSDPCIGWGFWVKDDPLGVFAGMTNIGDLPTGNNPAGAGGDPNYAGVWTSVDEPLANGPVAVLPNEANGVTYYVAPVTLSNCQTGEITTSCFDIGTVTEVYFNPEITYTQLIECDAAGPPPTTQVTFVISGGLPSVDGSNFTVTPNAGNSAGALLNGSAVSATIGEGGTLVVTGITDGESVDITITDGAGCTRVITISNIDATAYCPPGCAADAGITTTNQNGDGVTSANNGTSGGPFTLCWGDDYTTVASGFTLPDDNTGGGSPREILVIYTCPPSNPDPFSDPCFSGVAYTGSSWADVNDGALITLLTDPTPGGFGLTLTDNQIWFVATTVDWVSNAPGGGWDIDADGDGCFDTGVPNNIQYLNEITFSVVDNCDGPEFTINGGSPEFYPTNSYIITETGGGDLVNNIGVGDGDSFGLEGIEDGQTYNIDVMDPNGCMLNITGTYNYTAPNPSVNNLATEFCLGDAVDNFTATPTPGGITSGTIVGSNVTDNGNGTGSFNPLAVGTHDIIYNFDNGEGCVYSDTLAVTVHQVPALGSITNPSICFGETITLSSYVPGEANGVAGIGTWYNGTDNTGGLAPGGAFTPSNGAEYYYEYVTTAGSCSEGQVLTIEVLPALTGTVSNTICFEDAGIVVNGTTYDASNPTGTEVITNVGPNNCDSTVTINLNVLPVKTGTVSNTICFEDA</sequence>
<feature type="non-terminal residue" evidence="2">
    <location>
        <position position="1031"/>
    </location>
</feature>
<organism evidence="2 3">
    <name type="scientific">Vicingus serpentipes</name>
    <dbReference type="NCBI Taxonomy" id="1926625"/>
    <lineage>
        <taxon>Bacteria</taxon>
        <taxon>Pseudomonadati</taxon>
        <taxon>Bacteroidota</taxon>
        <taxon>Flavobacteriia</taxon>
        <taxon>Flavobacteriales</taxon>
        <taxon>Vicingaceae</taxon>
        <taxon>Vicingus</taxon>
    </lineage>
</organism>
<protein>
    <recommendedName>
        <fullName evidence="4">Ig-like domain-containing protein</fullName>
    </recommendedName>
</protein>
<dbReference type="Gene3D" id="2.60.120.380">
    <property type="match status" value="2"/>
</dbReference>
<keyword evidence="1" id="KW-0732">Signal</keyword>
<name>A0A5C6RMU8_9FLAO</name>
<keyword evidence="3" id="KW-1185">Reference proteome</keyword>